<dbReference type="AlphaFoldDB" id="A7VTH6"/>
<dbReference type="PROSITE" id="PS50943">
    <property type="entry name" value="HTH_CROC1"/>
    <property type="match status" value="1"/>
</dbReference>
<dbReference type="CDD" id="cd00093">
    <property type="entry name" value="HTH_XRE"/>
    <property type="match status" value="1"/>
</dbReference>
<sequence length="118" mass="13810">MEQEQKIMMERLKRRRKELGYSYQDLANLTQMSKSTLQRYETGGIKNIPLSKLDVLSQALETSREWLMGWDEKKEASSASRQSDGFFRLKKGLEPYQLSEEDADFLIAVFEAHKQKNT</sequence>
<comment type="caution">
    <text evidence="2">The sequence shown here is derived from an EMBL/GenBank/DDBJ whole genome shotgun (WGS) entry which is preliminary data.</text>
</comment>
<proteinExistence type="predicted"/>
<protein>
    <submittedName>
        <fullName evidence="2">DNA-binding helix-turn-helix protein</fullName>
    </submittedName>
</protein>
<dbReference type="Pfam" id="PF01381">
    <property type="entry name" value="HTH_3"/>
    <property type="match status" value="1"/>
</dbReference>
<dbReference type="Gene3D" id="1.10.260.40">
    <property type="entry name" value="lambda repressor-like DNA-binding domains"/>
    <property type="match status" value="1"/>
</dbReference>
<organism evidence="2 3">
    <name type="scientific">[Clostridium] leptum DSM 753</name>
    <dbReference type="NCBI Taxonomy" id="428125"/>
    <lineage>
        <taxon>Bacteria</taxon>
        <taxon>Bacillati</taxon>
        <taxon>Bacillota</taxon>
        <taxon>Clostridia</taxon>
        <taxon>Eubacteriales</taxon>
        <taxon>Oscillospiraceae</taxon>
        <taxon>Oscillospiraceae incertae sedis</taxon>
    </lineage>
</organism>
<dbReference type="SMART" id="SM00530">
    <property type="entry name" value="HTH_XRE"/>
    <property type="match status" value="1"/>
</dbReference>
<reference evidence="2 3" key="1">
    <citation type="submission" date="2007-08" db="EMBL/GenBank/DDBJ databases">
        <title>Draft genome sequence of Clostridium leptum (DSM 753).</title>
        <authorList>
            <person name="Sudarsanam P."/>
            <person name="Ley R."/>
            <person name="Guruge J."/>
            <person name="Turnbaugh P.J."/>
            <person name="Mahowald M."/>
            <person name="Liep D."/>
            <person name="Gordon J."/>
        </authorList>
    </citation>
    <scope>NUCLEOTIDE SEQUENCE [LARGE SCALE GENOMIC DNA]</scope>
    <source>
        <strain evidence="2 3">DSM 753</strain>
    </source>
</reference>
<evidence type="ECO:0000313" key="3">
    <source>
        <dbReference type="Proteomes" id="UP000003490"/>
    </source>
</evidence>
<accession>A7VTH6</accession>
<evidence type="ECO:0000259" key="1">
    <source>
        <dbReference type="PROSITE" id="PS50943"/>
    </source>
</evidence>
<keyword evidence="2" id="KW-0238">DNA-binding</keyword>
<dbReference type="GO" id="GO:0003677">
    <property type="term" value="F:DNA binding"/>
    <property type="evidence" value="ECO:0007669"/>
    <property type="project" value="UniProtKB-KW"/>
</dbReference>
<evidence type="ECO:0000313" key="2">
    <source>
        <dbReference type="EMBL" id="EDO61472.1"/>
    </source>
</evidence>
<dbReference type="SUPFAM" id="SSF47413">
    <property type="entry name" value="lambda repressor-like DNA-binding domains"/>
    <property type="match status" value="1"/>
</dbReference>
<reference evidence="2 3" key="2">
    <citation type="submission" date="2007-08" db="EMBL/GenBank/DDBJ databases">
        <authorList>
            <person name="Fulton L."/>
            <person name="Clifton S."/>
            <person name="Fulton B."/>
            <person name="Xu J."/>
            <person name="Minx P."/>
            <person name="Pepin K.H."/>
            <person name="Johnson M."/>
            <person name="Thiruvilangam P."/>
            <person name="Bhonagiri V."/>
            <person name="Nash W.E."/>
            <person name="Wang C."/>
            <person name="Mardis E.R."/>
            <person name="Wilson R.K."/>
        </authorList>
    </citation>
    <scope>NUCLEOTIDE SEQUENCE [LARGE SCALE GENOMIC DNA]</scope>
    <source>
        <strain evidence="2 3">DSM 753</strain>
    </source>
</reference>
<feature type="domain" description="HTH cro/C1-type" evidence="1">
    <location>
        <begin position="12"/>
        <end position="67"/>
    </location>
</feature>
<dbReference type="InterPro" id="IPR010982">
    <property type="entry name" value="Lambda_DNA-bd_dom_sf"/>
</dbReference>
<name>A7VTH6_9FIRM</name>
<dbReference type="InterPro" id="IPR001387">
    <property type="entry name" value="Cro/C1-type_HTH"/>
</dbReference>
<gene>
    <name evidence="2" type="ORF">CLOLEP_01868</name>
</gene>
<dbReference type="EMBL" id="ABCB02000018">
    <property type="protein sequence ID" value="EDO61472.1"/>
    <property type="molecule type" value="Genomic_DNA"/>
</dbReference>
<dbReference type="eggNOG" id="COG1396">
    <property type="taxonomic scope" value="Bacteria"/>
</dbReference>
<dbReference type="HOGENOM" id="CLU_2069014_0_0_9"/>
<dbReference type="Proteomes" id="UP000003490">
    <property type="component" value="Unassembled WGS sequence"/>
</dbReference>